<dbReference type="AlphaFoldDB" id="A0A152A8Z1"/>
<dbReference type="InterPro" id="IPR042453">
    <property type="entry name" value="WDR53"/>
</dbReference>
<dbReference type="InterPro" id="IPR001680">
    <property type="entry name" value="WD40_rpt"/>
</dbReference>
<sequence length="351" mass="39799">MKLHETKLVGHKDSILCVATHSTKEIIATSSEDSTARIWDTKTNKTIQCIQPFKDTAITNITFDSDNFVYCSHNNTISVFDLRQPSIIIRNISHQYTYNKEEINQITFDSRYQYLAACDDSGQIKVIDVEKKKLQETLEKKHSNICSSVAFRHGVKNELLSGAMDCFLVRWNFIKGRPIFAETFNPLAKPKKPQPGQPLEQKQILNPPFVNSIDVSSDGKYVSVAIGNGELTCLDISTFQPYVKIETAHLSNISLVHYPKFEKPSNSNSIFSVGGHDKSIKLWDISPEMNQAYQNESIFKKADEEIDNSKRIKLYTQHHSKLNWITTSTFNHSLYIADTSNDLTVLSIVDG</sequence>
<dbReference type="InterPro" id="IPR019775">
    <property type="entry name" value="WD40_repeat_CS"/>
</dbReference>
<dbReference type="Pfam" id="PF00400">
    <property type="entry name" value="WD40"/>
    <property type="match status" value="2"/>
</dbReference>
<dbReference type="InParanoid" id="A0A152A8Z1"/>
<dbReference type="STRING" id="361077.A0A152A8Z1"/>
<dbReference type="PANTHER" id="PTHR44666">
    <property type="entry name" value="WD REPEAT-CONTAINING PROTEIN 53"/>
    <property type="match status" value="1"/>
</dbReference>
<reference evidence="4 5" key="1">
    <citation type="submission" date="2015-12" db="EMBL/GenBank/DDBJ databases">
        <title>Dictyostelia acquired genes for synthesis and detection of signals that induce cell-type specialization by lateral gene transfer from prokaryotes.</title>
        <authorList>
            <person name="Gloeckner G."/>
            <person name="Schaap P."/>
        </authorList>
    </citation>
    <scope>NUCLEOTIDE SEQUENCE [LARGE SCALE GENOMIC DNA]</scope>
    <source>
        <strain evidence="4 5">TK</strain>
    </source>
</reference>
<dbReference type="OrthoDB" id="2161379at2759"/>
<dbReference type="EMBL" id="LODT01000001">
    <property type="protein sequence ID" value="KYR02684.1"/>
    <property type="molecule type" value="Genomic_DNA"/>
</dbReference>
<dbReference type="Gene3D" id="2.130.10.10">
    <property type="entry name" value="YVTN repeat-like/Quinoprotein amine dehydrogenase"/>
    <property type="match status" value="2"/>
</dbReference>
<dbReference type="SMART" id="SM00320">
    <property type="entry name" value="WD40"/>
    <property type="match status" value="6"/>
</dbReference>
<evidence type="ECO:0000256" key="1">
    <source>
        <dbReference type="ARBA" id="ARBA00022574"/>
    </source>
</evidence>
<dbReference type="InterPro" id="IPR015943">
    <property type="entry name" value="WD40/YVTN_repeat-like_dom_sf"/>
</dbReference>
<keyword evidence="5" id="KW-1185">Reference proteome</keyword>
<dbReference type="FunCoup" id="A0A152A8Z1">
    <property type="interactions" value="84"/>
</dbReference>
<accession>A0A152A8Z1</accession>
<dbReference type="PANTHER" id="PTHR44666:SF1">
    <property type="entry name" value="WD REPEAT-CONTAINING PROTEIN 53"/>
    <property type="match status" value="1"/>
</dbReference>
<dbReference type="PROSITE" id="PS00678">
    <property type="entry name" value="WD_REPEATS_1"/>
    <property type="match status" value="1"/>
</dbReference>
<gene>
    <name evidence="4" type="ORF">DLAC_00143</name>
</gene>
<dbReference type="Proteomes" id="UP000076078">
    <property type="component" value="Unassembled WGS sequence"/>
</dbReference>
<evidence type="ECO:0000256" key="3">
    <source>
        <dbReference type="PROSITE-ProRule" id="PRU00221"/>
    </source>
</evidence>
<keyword evidence="1 3" id="KW-0853">WD repeat</keyword>
<evidence type="ECO:0000313" key="5">
    <source>
        <dbReference type="Proteomes" id="UP000076078"/>
    </source>
</evidence>
<keyword evidence="2" id="KW-0677">Repeat</keyword>
<evidence type="ECO:0000256" key="2">
    <source>
        <dbReference type="ARBA" id="ARBA00022737"/>
    </source>
</evidence>
<evidence type="ECO:0000313" key="4">
    <source>
        <dbReference type="EMBL" id="KYR02684.1"/>
    </source>
</evidence>
<feature type="repeat" description="WD" evidence="3">
    <location>
        <begin position="8"/>
        <end position="49"/>
    </location>
</feature>
<dbReference type="OMA" id="GDLMVWG"/>
<dbReference type="PROSITE" id="PS50082">
    <property type="entry name" value="WD_REPEATS_2"/>
    <property type="match status" value="1"/>
</dbReference>
<dbReference type="InterPro" id="IPR036322">
    <property type="entry name" value="WD40_repeat_dom_sf"/>
</dbReference>
<comment type="caution">
    <text evidence="4">The sequence shown here is derived from an EMBL/GenBank/DDBJ whole genome shotgun (WGS) entry which is preliminary data.</text>
</comment>
<name>A0A152A8Z1_TIELA</name>
<dbReference type="SUPFAM" id="SSF50978">
    <property type="entry name" value="WD40 repeat-like"/>
    <property type="match status" value="1"/>
</dbReference>
<organism evidence="4 5">
    <name type="scientific">Tieghemostelium lacteum</name>
    <name type="common">Slime mold</name>
    <name type="synonym">Dictyostelium lacteum</name>
    <dbReference type="NCBI Taxonomy" id="361077"/>
    <lineage>
        <taxon>Eukaryota</taxon>
        <taxon>Amoebozoa</taxon>
        <taxon>Evosea</taxon>
        <taxon>Eumycetozoa</taxon>
        <taxon>Dictyostelia</taxon>
        <taxon>Dictyosteliales</taxon>
        <taxon>Raperosteliaceae</taxon>
        <taxon>Tieghemostelium</taxon>
    </lineage>
</organism>
<dbReference type="PROSITE" id="PS50294">
    <property type="entry name" value="WD_REPEATS_REGION"/>
    <property type="match status" value="1"/>
</dbReference>
<proteinExistence type="predicted"/>
<protein>
    <submittedName>
        <fullName evidence="4">WD40 repeat-containing protein</fullName>
    </submittedName>
</protein>